<keyword evidence="4" id="KW-1185">Reference proteome</keyword>
<dbReference type="InterPro" id="IPR050267">
    <property type="entry name" value="Anti-sigma-factor_SerPK"/>
</dbReference>
<dbReference type="InterPro" id="IPR003594">
    <property type="entry name" value="HATPase_dom"/>
</dbReference>
<feature type="domain" description="Histidine kinase/HSP90-like ATPase" evidence="2">
    <location>
        <begin position="21"/>
        <end position="117"/>
    </location>
</feature>
<dbReference type="CDD" id="cd16936">
    <property type="entry name" value="HATPase_RsbW-like"/>
    <property type="match status" value="1"/>
</dbReference>
<dbReference type="PANTHER" id="PTHR35526:SF3">
    <property type="entry name" value="ANTI-SIGMA-F FACTOR RSBW"/>
    <property type="match status" value="1"/>
</dbReference>
<sequence>MTRLRSAPQSRMQYVWPLDGDVQAVGHARTTIRTLLTQLKITADIVDDAVLMVSELVTNAFLYGDAPYEMVLNVDHKEIVCVVVDSGEPLPAPRAPDLHSEGGRGLHIVAALSNGVHGSHRRHYLTWPELTGKATWFALPRTAGAT</sequence>
<evidence type="ECO:0000256" key="1">
    <source>
        <dbReference type="ARBA" id="ARBA00022527"/>
    </source>
</evidence>
<dbReference type="GO" id="GO:0004674">
    <property type="term" value="F:protein serine/threonine kinase activity"/>
    <property type="evidence" value="ECO:0007669"/>
    <property type="project" value="UniProtKB-KW"/>
</dbReference>
<dbReference type="RefSeq" id="WP_189137911.1">
    <property type="nucleotide sequence ID" value="NZ_BMNK01000002.1"/>
</dbReference>
<comment type="caution">
    <text evidence="3">The sequence shown here is derived from an EMBL/GenBank/DDBJ whole genome shotgun (WGS) entry which is preliminary data.</text>
</comment>
<keyword evidence="1" id="KW-0723">Serine/threonine-protein kinase</keyword>
<protein>
    <recommendedName>
        <fullName evidence="2">Histidine kinase/HSP90-like ATPase domain-containing protein</fullName>
    </recommendedName>
</protein>
<dbReference type="PANTHER" id="PTHR35526">
    <property type="entry name" value="ANTI-SIGMA-F FACTOR RSBW-RELATED"/>
    <property type="match status" value="1"/>
</dbReference>
<accession>A0A918A1B5</accession>
<reference evidence="3" key="2">
    <citation type="submission" date="2020-09" db="EMBL/GenBank/DDBJ databases">
        <authorList>
            <person name="Sun Q."/>
            <person name="Zhou Y."/>
        </authorList>
    </citation>
    <scope>NUCLEOTIDE SEQUENCE</scope>
    <source>
        <strain evidence="3">CGMCC 4.7430</strain>
    </source>
</reference>
<dbReference type="InterPro" id="IPR036890">
    <property type="entry name" value="HATPase_C_sf"/>
</dbReference>
<keyword evidence="1" id="KW-0808">Transferase</keyword>
<dbReference type="SUPFAM" id="SSF55874">
    <property type="entry name" value="ATPase domain of HSP90 chaperone/DNA topoisomerase II/histidine kinase"/>
    <property type="match status" value="1"/>
</dbReference>
<reference evidence="3" key="1">
    <citation type="journal article" date="2014" name="Int. J. Syst. Evol. Microbiol.">
        <title>Complete genome sequence of Corynebacterium casei LMG S-19264T (=DSM 44701T), isolated from a smear-ripened cheese.</title>
        <authorList>
            <consortium name="US DOE Joint Genome Institute (JGI-PGF)"/>
            <person name="Walter F."/>
            <person name="Albersmeier A."/>
            <person name="Kalinowski J."/>
            <person name="Ruckert C."/>
        </authorList>
    </citation>
    <scope>NUCLEOTIDE SEQUENCE</scope>
    <source>
        <strain evidence="3">CGMCC 4.7430</strain>
    </source>
</reference>
<evidence type="ECO:0000259" key="2">
    <source>
        <dbReference type="Pfam" id="PF13581"/>
    </source>
</evidence>
<dbReference type="Pfam" id="PF13581">
    <property type="entry name" value="HATPase_c_2"/>
    <property type="match status" value="1"/>
</dbReference>
<name>A0A918A1B5_9ACTN</name>
<dbReference type="Gene3D" id="3.30.565.10">
    <property type="entry name" value="Histidine kinase-like ATPase, C-terminal domain"/>
    <property type="match status" value="1"/>
</dbReference>
<gene>
    <name evidence="3" type="ORF">GCM10012278_17180</name>
</gene>
<evidence type="ECO:0000313" key="4">
    <source>
        <dbReference type="Proteomes" id="UP000660745"/>
    </source>
</evidence>
<dbReference type="AlphaFoldDB" id="A0A918A1B5"/>
<evidence type="ECO:0000313" key="3">
    <source>
        <dbReference type="EMBL" id="GGP03927.1"/>
    </source>
</evidence>
<dbReference type="EMBL" id="BMNK01000002">
    <property type="protein sequence ID" value="GGP03927.1"/>
    <property type="molecule type" value="Genomic_DNA"/>
</dbReference>
<organism evidence="3 4">
    <name type="scientific">Nonomuraea glycinis</name>
    <dbReference type="NCBI Taxonomy" id="2047744"/>
    <lineage>
        <taxon>Bacteria</taxon>
        <taxon>Bacillati</taxon>
        <taxon>Actinomycetota</taxon>
        <taxon>Actinomycetes</taxon>
        <taxon>Streptosporangiales</taxon>
        <taxon>Streptosporangiaceae</taxon>
        <taxon>Nonomuraea</taxon>
    </lineage>
</organism>
<dbReference type="Proteomes" id="UP000660745">
    <property type="component" value="Unassembled WGS sequence"/>
</dbReference>
<proteinExistence type="predicted"/>
<keyword evidence="1" id="KW-0418">Kinase</keyword>